<proteinExistence type="predicted"/>
<protein>
    <submittedName>
        <fullName evidence="4">Uncharacterized protein</fullName>
    </submittedName>
</protein>
<organism evidence="4 5">
    <name type="scientific">Mycena albidolilacea</name>
    <dbReference type="NCBI Taxonomy" id="1033008"/>
    <lineage>
        <taxon>Eukaryota</taxon>
        <taxon>Fungi</taxon>
        <taxon>Dikarya</taxon>
        <taxon>Basidiomycota</taxon>
        <taxon>Agaricomycotina</taxon>
        <taxon>Agaricomycetes</taxon>
        <taxon>Agaricomycetidae</taxon>
        <taxon>Agaricales</taxon>
        <taxon>Marasmiineae</taxon>
        <taxon>Mycenaceae</taxon>
        <taxon>Mycena</taxon>
    </lineage>
</organism>
<dbReference type="EMBL" id="JARIHO010000053">
    <property type="protein sequence ID" value="KAJ7320823.1"/>
    <property type="molecule type" value="Genomic_DNA"/>
</dbReference>
<reference evidence="4" key="1">
    <citation type="submission" date="2023-03" db="EMBL/GenBank/DDBJ databases">
        <title>Massive genome expansion in bonnet fungi (Mycena s.s.) driven by repeated elements and novel gene families across ecological guilds.</title>
        <authorList>
            <consortium name="Lawrence Berkeley National Laboratory"/>
            <person name="Harder C.B."/>
            <person name="Miyauchi S."/>
            <person name="Viragh M."/>
            <person name="Kuo A."/>
            <person name="Thoen E."/>
            <person name="Andreopoulos B."/>
            <person name="Lu D."/>
            <person name="Skrede I."/>
            <person name="Drula E."/>
            <person name="Henrissat B."/>
            <person name="Morin E."/>
            <person name="Kohler A."/>
            <person name="Barry K."/>
            <person name="LaButti K."/>
            <person name="Morin E."/>
            <person name="Salamov A."/>
            <person name="Lipzen A."/>
            <person name="Mereny Z."/>
            <person name="Hegedus B."/>
            <person name="Baldrian P."/>
            <person name="Stursova M."/>
            <person name="Weitz H."/>
            <person name="Taylor A."/>
            <person name="Grigoriev I.V."/>
            <person name="Nagy L.G."/>
            <person name="Martin F."/>
            <person name="Kauserud H."/>
        </authorList>
    </citation>
    <scope>NUCLEOTIDE SEQUENCE</scope>
    <source>
        <strain evidence="4">CBHHK002</strain>
    </source>
</reference>
<evidence type="ECO:0000256" key="3">
    <source>
        <dbReference type="SAM" id="Phobius"/>
    </source>
</evidence>
<keyword evidence="3" id="KW-0812">Transmembrane</keyword>
<evidence type="ECO:0000313" key="4">
    <source>
        <dbReference type="EMBL" id="KAJ7320823.1"/>
    </source>
</evidence>
<dbReference type="AlphaFoldDB" id="A0AAD6ZF94"/>
<keyword evidence="5" id="KW-1185">Reference proteome</keyword>
<feature type="transmembrane region" description="Helical" evidence="3">
    <location>
        <begin position="293"/>
        <end position="312"/>
    </location>
</feature>
<evidence type="ECO:0000256" key="2">
    <source>
        <dbReference type="SAM" id="MobiDB-lite"/>
    </source>
</evidence>
<keyword evidence="3" id="KW-1133">Transmembrane helix</keyword>
<evidence type="ECO:0000256" key="1">
    <source>
        <dbReference type="SAM" id="Coils"/>
    </source>
</evidence>
<keyword evidence="1" id="KW-0175">Coiled coil</keyword>
<evidence type="ECO:0000313" key="5">
    <source>
        <dbReference type="Proteomes" id="UP001218218"/>
    </source>
</evidence>
<gene>
    <name evidence="4" type="ORF">DFH08DRAFT_890273</name>
</gene>
<feature type="transmembrane region" description="Helical" evidence="3">
    <location>
        <begin position="324"/>
        <end position="341"/>
    </location>
</feature>
<sequence>MDNTTELELSTITVLRTNNDPSPGCTIDVSSTNVSSGSNFENNLPRPSLHLGAHSTPSTAQIIGLTRHSGAVISREDLEEELRRRDNQINEFKDLFISRMEDHEKEQTRKDNQLGELMNRIAALEGNLLHMHNTTELTPSDTIVSSEVLGNNNDPARTIDVSEDNLPRPSLHLGGPNTLSTAQIIGLTRGFVMNHIAALEVKLTDRNPPNVKITPWRILNTVLVLGLGVYKSVGTYLGQTTGPTTVDWIGSLVWAMIVYWVSLYEPLVDDDPDSEELLVWIFCQDLSSILPTFPGLLFFAAIVLPGALKILVLRHLAVEPQSGSFLYGFIYLIISLMYSTFSGSQFSYWWLYLLPKLGSLWRWHIPPFFRILPFDSSDWMIDWTIVNQRWYRALLELFLPAFLTSSQVLGFWGVNSPVSFFHEGPSQRELYIFTVCSGFVYIATGLLKMLHRLLTRGRNRGLQPYPHHRHCGTDLAFPGRGRLP</sequence>
<feature type="region of interest" description="Disordered" evidence="2">
    <location>
        <begin position="30"/>
        <end position="54"/>
    </location>
</feature>
<name>A0AAD6ZF94_9AGAR</name>
<comment type="caution">
    <text evidence="4">The sequence shown here is derived from an EMBL/GenBank/DDBJ whole genome shotgun (WGS) entry which is preliminary data.</text>
</comment>
<accession>A0AAD6ZF94</accession>
<dbReference type="Proteomes" id="UP001218218">
    <property type="component" value="Unassembled WGS sequence"/>
</dbReference>
<feature type="coiled-coil region" evidence="1">
    <location>
        <begin position="75"/>
        <end position="120"/>
    </location>
</feature>
<keyword evidence="3" id="KW-0472">Membrane</keyword>
<feature type="transmembrane region" description="Helical" evidence="3">
    <location>
        <begin position="430"/>
        <end position="450"/>
    </location>
</feature>
<feature type="compositionally biased region" description="Polar residues" evidence="2">
    <location>
        <begin position="30"/>
        <end position="42"/>
    </location>
</feature>